<dbReference type="InParanoid" id="A0A078BBN7"/>
<accession>A0A078BBN7</accession>
<dbReference type="GO" id="GO:0008017">
    <property type="term" value="F:microtubule binding"/>
    <property type="evidence" value="ECO:0007669"/>
    <property type="project" value="TreeGrafter"/>
</dbReference>
<dbReference type="GO" id="GO:0000278">
    <property type="term" value="P:mitotic cell cycle"/>
    <property type="evidence" value="ECO:0007669"/>
    <property type="project" value="UniProtKB-ARBA"/>
</dbReference>
<evidence type="ECO:0000313" key="3">
    <source>
        <dbReference type="EMBL" id="CDW90677.1"/>
    </source>
</evidence>
<feature type="domain" description="CLASP N-terminal" evidence="2">
    <location>
        <begin position="2"/>
        <end position="163"/>
    </location>
</feature>
<dbReference type="GO" id="GO:0000226">
    <property type="term" value="P:microtubule cytoskeleton organization"/>
    <property type="evidence" value="ECO:0007669"/>
    <property type="project" value="TreeGrafter"/>
</dbReference>
<protein>
    <submittedName>
        <fullName evidence="3">Clip-associating protein</fullName>
    </submittedName>
</protein>
<dbReference type="Gene3D" id="1.25.10.10">
    <property type="entry name" value="Leucine-rich Repeat Variant"/>
    <property type="match status" value="3"/>
</dbReference>
<dbReference type="PANTHER" id="PTHR21567">
    <property type="entry name" value="CLASP"/>
    <property type="match status" value="1"/>
</dbReference>
<dbReference type="PANTHER" id="PTHR21567:SF9">
    <property type="entry name" value="CLIP-ASSOCIATING PROTEIN"/>
    <property type="match status" value="1"/>
</dbReference>
<keyword evidence="4" id="KW-1185">Reference proteome</keyword>
<dbReference type="GO" id="GO:0005819">
    <property type="term" value="C:spindle"/>
    <property type="evidence" value="ECO:0007669"/>
    <property type="project" value="UniProtKB-ARBA"/>
</dbReference>
<dbReference type="AlphaFoldDB" id="A0A078BBN7"/>
<dbReference type="InterPro" id="IPR011989">
    <property type="entry name" value="ARM-like"/>
</dbReference>
<evidence type="ECO:0000313" key="4">
    <source>
        <dbReference type="Proteomes" id="UP000039865"/>
    </source>
</evidence>
<organism evidence="3 4">
    <name type="scientific">Stylonychia lemnae</name>
    <name type="common">Ciliate</name>
    <dbReference type="NCBI Taxonomy" id="5949"/>
    <lineage>
        <taxon>Eukaryota</taxon>
        <taxon>Sar</taxon>
        <taxon>Alveolata</taxon>
        <taxon>Ciliophora</taxon>
        <taxon>Intramacronucleata</taxon>
        <taxon>Spirotrichea</taxon>
        <taxon>Stichotrichia</taxon>
        <taxon>Sporadotrichida</taxon>
        <taxon>Oxytrichidae</taxon>
        <taxon>Stylonychinae</taxon>
        <taxon>Stylonychia</taxon>
    </lineage>
</organism>
<evidence type="ECO:0000259" key="2">
    <source>
        <dbReference type="Pfam" id="PF12348"/>
    </source>
</evidence>
<gene>
    <name evidence="3" type="primary">Contig4911.g5250</name>
    <name evidence="3" type="ORF">STYLEM_19822</name>
</gene>
<sequence>MDLRSASAREAGKTIQIMAQVLQDDFEGIANKLITKDSLIKLVHCGTKVLAEIGNQTIISILNYVCVPKVIQKFQEEMKTSKNTWAHAKISGYLFQIMQNYPFEQVILKQLHIIEPWMQQALSDANPEARQAGRKAFLLYEQYAPYEADQLYKMLDYQVQRAIYDDRTVFENKSDTQNKIQLSKSYGNSNNLIQSNVLGQTQVNNFVLEAEKTQKYERERSQKRPSTAKQLVNSDKKMKTPMKSSGSRRSNQSPTSSKSASKIKLVSLNYPQAGNTQTIKSSGGYTNPFNANVENFAMTNQAMTDHSNSQQVSMDKLFIKMKNNSWQLRVEAFQELMTYLVDLDHEQLSKILKKEKTFPLIVNISLQYLMNEQTTKVVEVSMDLVEFLLTQMPEMLFNHIENIVRALLRLISTKKDNMNLKGQELLQLVMEVLTPNVILPNLVGILEEISDDNTQIPIKLSGLDTLCILLKEAKLSEQIQFESTVQIISQILQNHSSQKQVQISSLKAIQILRDKNVKFTLESINLLSNLQQNILKQVANVFDRNLAKQIINYQEDQSNYVSEQYANQYQNQNLNHQSKQKNCSVVETTAVRTQEASNKSLTQNNNQSTPVLQNFTNKTQRSPIKDQKSKLDERGANNKENSAQMKQKQPLITTLNQFSNQTQISSNQTMTDESVNIDFSNFSMSTTIPTQNSIQSNLISQVISIYSIFMDNNQSQTNKIQSFKSLSKIMKSNCPSILQDVWQPTFESLIDSLFSIMCNKQDSPAIKDLCIRTISDLIAVQTRERLNQLSMKVMNLKLRDKLLHQTLQIYTSSLEFSGQVVTHNSANDPADQILDSLAKKCESQFLVQSICPLFAQIEPPKLQAIIRMVMNRVRIINTGEIEGEFKIESYQHIAQNLVQMADYFYEIINNQNADVRKCTVFCLVEIQAIIGDDYFQAFTGKLNPSQQKLVDIYIKKRLDSIQQEQMRMIVQ</sequence>
<dbReference type="InterPro" id="IPR016024">
    <property type="entry name" value="ARM-type_fold"/>
</dbReference>
<dbReference type="OrthoDB" id="444365at2759"/>
<evidence type="ECO:0000256" key="1">
    <source>
        <dbReference type="SAM" id="MobiDB-lite"/>
    </source>
</evidence>
<feature type="region of interest" description="Disordered" evidence="1">
    <location>
        <begin position="214"/>
        <end position="263"/>
    </location>
</feature>
<feature type="compositionally biased region" description="Basic and acidic residues" evidence="1">
    <location>
        <begin position="623"/>
        <end position="637"/>
    </location>
</feature>
<name>A0A078BBN7_STYLE</name>
<dbReference type="SUPFAM" id="SSF48371">
    <property type="entry name" value="ARM repeat"/>
    <property type="match status" value="1"/>
</dbReference>
<reference evidence="3 4" key="1">
    <citation type="submission" date="2014-06" db="EMBL/GenBank/DDBJ databases">
        <authorList>
            <person name="Swart Estienne"/>
        </authorList>
    </citation>
    <scope>NUCLEOTIDE SEQUENCE [LARGE SCALE GENOMIC DNA]</scope>
    <source>
        <strain evidence="3 4">130c</strain>
    </source>
</reference>
<dbReference type="InterPro" id="IPR024395">
    <property type="entry name" value="CLASP_N_dom"/>
</dbReference>
<proteinExistence type="predicted"/>
<feature type="compositionally biased region" description="Polar residues" evidence="1">
    <location>
        <begin position="638"/>
        <end position="647"/>
    </location>
</feature>
<feature type="compositionally biased region" description="Polar residues" evidence="1">
    <location>
        <begin position="224"/>
        <end position="233"/>
    </location>
</feature>
<feature type="compositionally biased region" description="Polar residues" evidence="1">
    <location>
        <begin position="594"/>
        <end position="622"/>
    </location>
</feature>
<dbReference type="OMA" id="CIRTISD"/>
<feature type="region of interest" description="Disordered" evidence="1">
    <location>
        <begin position="594"/>
        <end position="647"/>
    </location>
</feature>
<dbReference type="Pfam" id="PF12348">
    <property type="entry name" value="CLASP_N"/>
    <property type="match status" value="1"/>
</dbReference>
<dbReference type="EMBL" id="CCKQ01018697">
    <property type="protein sequence ID" value="CDW90677.1"/>
    <property type="molecule type" value="Genomic_DNA"/>
</dbReference>
<feature type="compositionally biased region" description="Polar residues" evidence="1">
    <location>
        <begin position="242"/>
        <end position="260"/>
    </location>
</feature>
<dbReference type="Proteomes" id="UP000039865">
    <property type="component" value="Unassembled WGS sequence"/>
</dbReference>
<dbReference type="GO" id="GO:0005881">
    <property type="term" value="C:cytoplasmic microtubule"/>
    <property type="evidence" value="ECO:0007669"/>
    <property type="project" value="TreeGrafter"/>
</dbReference>